<dbReference type="Proteomes" id="UP000182466">
    <property type="component" value="Unassembled WGS sequence"/>
</dbReference>
<evidence type="ECO:0000256" key="5">
    <source>
        <dbReference type="ARBA" id="ARBA00022989"/>
    </source>
</evidence>
<gene>
    <name evidence="9" type="ORF">SAMN05216236_11010</name>
</gene>
<keyword evidence="5 7" id="KW-1133">Transmembrane helix</keyword>
<keyword evidence="7" id="KW-0813">Transport</keyword>
<evidence type="ECO:0000256" key="6">
    <source>
        <dbReference type="ARBA" id="ARBA00023136"/>
    </source>
</evidence>
<evidence type="ECO:0000256" key="7">
    <source>
        <dbReference type="RuleBase" id="RU369079"/>
    </source>
</evidence>
<dbReference type="eggNOG" id="COG1593">
    <property type="taxonomic scope" value="Bacteria"/>
</dbReference>
<evidence type="ECO:0000256" key="2">
    <source>
        <dbReference type="ARBA" id="ARBA00022475"/>
    </source>
</evidence>
<evidence type="ECO:0000256" key="4">
    <source>
        <dbReference type="ARBA" id="ARBA00022692"/>
    </source>
</evidence>
<feature type="transmembrane region" description="Helical" evidence="7">
    <location>
        <begin position="6"/>
        <end position="39"/>
    </location>
</feature>
<protein>
    <recommendedName>
        <fullName evidence="7">TRAP transporter large permease protein</fullName>
    </recommendedName>
</protein>
<dbReference type="InterPro" id="IPR004681">
    <property type="entry name" value="TRAP_DctM"/>
</dbReference>
<comment type="similarity">
    <text evidence="7">Belongs to the TRAP transporter large permease family.</text>
</comment>
<organism evidence="9 10">
    <name type="scientific">Sedimentitalea nanhaiensis</name>
    <dbReference type="NCBI Taxonomy" id="999627"/>
    <lineage>
        <taxon>Bacteria</taxon>
        <taxon>Pseudomonadati</taxon>
        <taxon>Pseudomonadota</taxon>
        <taxon>Alphaproteobacteria</taxon>
        <taxon>Rhodobacterales</taxon>
        <taxon>Paracoccaceae</taxon>
        <taxon>Sedimentitalea</taxon>
    </lineage>
</organism>
<feature type="transmembrane region" description="Helical" evidence="7">
    <location>
        <begin position="375"/>
        <end position="400"/>
    </location>
</feature>
<evidence type="ECO:0000313" key="10">
    <source>
        <dbReference type="Proteomes" id="UP000182466"/>
    </source>
</evidence>
<comment type="caution">
    <text evidence="7">Lacks conserved residue(s) required for the propagation of feature annotation.</text>
</comment>
<feature type="domain" description="TRAP C4-dicarboxylate transport system permease DctM subunit" evidence="8">
    <location>
        <begin position="11"/>
        <end position="440"/>
    </location>
</feature>
<keyword evidence="10" id="KW-1185">Reference proteome</keyword>
<feature type="transmembrane region" description="Helical" evidence="7">
    <location>
        <begin position="420"/>
        <end position="442"/>
    </location>
</feature>
<evidence type="ECO:0000259" key="8">
    <source>
        <dbReference type="Pfam" id="PF06808"/>
    </source>
</evidence>
<keyword evidence="2" id="KW-1003">Cell membrane</keyword>
<sequence length="443" mass="45865">MSNITIGLILVGVLFALVLLGMRIAIALMVVAFAGVWIIRDNFDLSMRLMSIAAYNGVASYLFATIPLFVLMGHLVSISNVGKDTFDVAEAGLRRLLGGLGVATVAANTVFAAVTGVSIASAAVFTKVAVPEMTRHGYAPSFSAGTVAGSSVLGMLIPPSLLLIIYGVLAEQSIGRMFIAGLVPGALLAGGFVLWILIAAKFAPGLVFAKPEVPGAQAQQQDRESYPQMALPEILRKIAPIVVLVTFVLGGLYSGVFTPTEAGGVGAFAALVIALLRRSLDLRRCWAVLQETGTISVGILALLVAAGFYSQMLAVAGIPSAIGAFVTGSGFGPVGFLVVYVLLVLLLGMILDSSSILLIVVPIAAPIAQGLGYDLIQFGIITVIAVEVGLLTPPFGISIFTVHATLGDRNVSLESIFAGALPYVTVMLAVLVLIAAFPQLIIG</sequence>
<keyword evidence="3 7" id="KW-0997">Cell inner membrane</keyword>
<evidence type="ECO:0000256" key="3">
    <source>
        <dbReference type="ARBA" id="ARBA00022519"/>
    </source>
</evidence>
<dbReference type="AlphaFoldDB" id="A0A1I7BFJ3"/>
<reference evidence="9 10" key="1">
    <citation type="submission" date="2016-10" db="EMBL/GenBank/DDBJ databases">
        <authorList>
            <person name="de Groot N.N."/>
        </authorList>
    </citation>
    <scope>NUCLEOTIDE SEQUENCE [LARGE SCALE GENOMIC DNA]</scope>
    <source>
        <strain evidence="9 10">CGMCC 1.10959</strain>
    </source>
</reference>
<keyword evidence="6 7" id="KW-0472">Membrane</keyword>
<evidence type="ECO:0000313" key="9">
    <source>
        <dbReference type="EMBL" id="SFT85963.1"/>
    </source>
</evidence>
<feature type="transmembrane region" description="Helical" evidence="7">
    <location>
        <begin position="96"/>
        <end position="125"/>
    </location>
</feature>
<dbReference type="GO" id="GO:0022857">
    <property type="term" value="F:transmembrane transporter activity"/>
    <property type="evidence" value="ECO:0007669"/>
    <property type="project" value="UniProtKB-UniRule"/>
</dbReference>
<feature type="transmembrane region" description="Helical" evidence="7">
    <location>
        <begin position="292"/>
        <end position="318"/>
    </location>
</feature>
<comment type="subcellular location">
    <subcellularLocation>
        <location evidence="1 7">Cell inner membrane</location>
        <topology evidence="1 7">Multi-pass membrane protein</topology>
    </subcellularLocation>
</comment>
<feature type="transmembrane region" description="Helical" evidence="7">
    <location>
        <begin position="177"/>
        <end position="200"/>
    </location>
</feature>
<accession>A0A1I7BFJ3</accession>
<dbReference type="RefSeq" id="WP_027264177.1">
    <property type="nucleotide sequence ID" value="NZ_FPAW01000010.1"/>
</dbReference>
<name>A0A1I7BFJ3_9RHOB</name>
<dbReference type="Pfam" id="PF06808">
    <property type="entry name" value="DctM"/>
    <property type="match status" value="1"/>
</dbReference>
<evidence type="ECO:0000256" key="1">
    <source>
        <dbReference type="ARBA" id="ARBA00004429"/>
    </source>
</evidence>
<dbReference type="PANTHER" id="PTHR33362">
    <property type="entry name" value="SIALIC ACID TRAP TRANSPORTER PERMEASE PROTEIN SIAT-RELATED"/>
    <property type="match status" value="1"/>
</dbReference>
<dbReference type="PIRSF" id="PIRSF006066">
    <property type="entry name" value="HI0050"/>
    <property type="match status" value="1"/>
</dbReference>
<comment type="function">
    <text evidence="7">Part of the tripartite ATP-independent periplasmic (TRAP) transport system.</text>
</comment>
<dbReference type="OrthoDB" id="9790209at2"/>
<feature type="transmembrane region" description="Helical" evidence="7">
    <location>
        <begin position="238"/>
        <end position="256"/>
    </location>
</feature>
<proteinExistence type="inferred from homology"/>
<dbReference type="STRING" id="999627.SAMN05216236_11010"/>
<dbReference type="NCBIfam" id="TIGR00786">
    <property type="entry name" value="dctM"/>
    <property type="match status" value="1"/>
</dbReference>
<dbReference type="PANTHER" id="PTHR33362:SF5">
    <property type="entry name" value="C4-DICARBOXYLATE TRAP TRANSPORTER LARGE PERMEASE PROTEIN DCTM"/>
    <property type="match status" value="1"/>
</dbReference>
<dbReference type="GO" id="GO:0005886">
    <property type="term" value="C:plasma membrane"/>
    <property type="evidence" value="ECO:0007669"/>
    <property type="project" value="UniProtKB-SubCell"/>
</dbReference>
<comment type="subunit">
    <text evidence="7">The complex comprises the extracytoplasmic solute receptor protein and the two transmembrane proteins.</text>
</comment>
<dbReference type="InterPro" id="IPR010656">
    <property type="entry name" value="DctM"/>
</dbReference>
<keyword evidence="4 7" id="KW-0812">Transmembrane</keyword>
<dbReference type="EMBL" id="FPAW01000010">
    <property type="protein sequence ID" value="SFT85963.1"/>
    <property type="molecule type" value="Genomic_DNA"/>
</dbReference>
<feature type="transmembrane region" description="Helical" evidence="7">
    <location>
        <begin position="51"/>
        <end position="76"/>
    </location>
</feature>